<reference evidence="6 7" key="1">
    <citation type="submission" date="2018-02" db="EMBL/GenBank/DDBJ databases">
        <title>Genomic Encyclopedia of Archaeal and Bacterial Type Strains, Phase II (KMG-II): from individual species to whole genera.</title>
        <authorList>
            <person name="Goeker M."/>
        </authorList>
    </citation>
    <scope>NUCLEOTIDE SEQUENCE [LARGE SCALE GENOMIC DNA]</scope>
    <source>
        <strain evidence="6 7">YU 961-1</strain>
    </source>
</reference>
<sequence>MGEPARNRREQGFSALDALVDGRRQVLEVVGEAGIGKTRLLAELTDLADSRGVRVRFPRSSRQFNDRITDRRPTVLLVDDAHEVRVLDEVLRTPPVDPVLLVVAHRADHAWLPAALARTPWPVTRVALGPPDPAAVLPDLPPAERARLVAVTGGNPRYLRALAGVDPAVVDTLSDPRRIGEAPLPDGVLAVAGQGLRGLDGVPREVAYAVAAADDPADLGLVAHIAGLPEPDVLRALDDLTVCGLVSARGSRVAFRHPLVRAAAYQAAGFAWRARAHRRAWEYLRTRDAPLPLRALHAARIAGYGDTEPARTLAAGAAAVVDTAPATAAAWLDRAVEVLPRAESLPLLGRALSLSGELARARDVLHEALVHSGPDRVVAVRACARTARLLGRYAEAKAVLDRESTAGLAAERATVALLLGDTTECARLARAAVAEGDEVAGRILGALGAVRSGEPPDLSAEVRLVDGLSGGVPGQGTTGPPAAASSTAGPDGGWAERSDTAGSANPGAVPPVAADVAGTVRLVDGLPDAAVGDHLSALAWLELELDRPLEAARHLRRGLAFARATGRRSTLPTLLSADAAVAVRLGQLDRARECAAEAREVALALGSAELAAMASAVELEAVLWQAGPEEALAAVPEPASPWLVERVGLTVADCHLAAGEYERCADHVRAAVGEDFAGASGRERPRWRAALAVALAGLDRCDEAMALADAAVAAAPRSAYAHLARAQVLGRLGRADEARAEAVAALRAGPLDQARARELLAEHLATEGELTAARAELGRAKEGYAATAATWLTTRLRTTETRVGARAPRPRRPHGTVEALSGRELEIAELVATGLTNREVATRLVLSRKTVEGHLARVFTKLGVKSRLGVAQRLAARST</sequence>
<dbReference type="Proteomes" id="UP000239203">
    <property type="component" value="Unassembled WGS sequence"/>
</dbReference>
<feature type="region of interest" description="Disordered" evidence="4">
    <location>
        <begin position="469"/>
        <end position="507"/>
    </location>
</feature>
<dbReference type="InterPro" id="IPR039420">
    <property type="entry name" value="WalR-like"/>
</dbReference>
<proteinExistence type="predicted"/>
<dbReference type="PRINTS" id="PR00038">
    <property type="entry name" value="HTHLUXR"/>
</dbReference>
<keyword evidence="2" id="KW-0238">DNA-binding</keyword>
<dbReference type="SUPFAM" id="SSF48452">
    <property type="entry name" value="TPR-like"/>
    <property type="match status" value="2"/>
</dbReference>
<dbReference type="CDD" id="cd06170">
    <property type="entry name" value="LuxR_C_like"/>
    <property type="match status" value="1"/>
</dbReference>
<protein>
    <submittedName>
        <fullName evidence="6">Regulatory LuxR family protein</fullName>
    </submittedName>
</protein>
<evidence type="ECO:0000313" key="7">
    <source>
        <dbReference type="Proteomes" id="UP000239203"/>
    </source>
</evidence>
<dbReference type="PROSITE" id="PS50043">
    <property type="entry name" value="HTH_LUXR_2"/>
    <property type="match status" value="1"/>
</dbReference>
<feature type="domain" description="HTH luxR-type" evidence="5">
    <location>
        <begin position="813"/>
        <end position="878"/>
    </location>
</feature>
<dbReference type="InterPro" id="IPR000792">
    <property type="entry name" value="Tscrpt_reg_LuxR_C"/>
</dbReference>
<dbReference type="PANTHER" id="PTHR43214:SF41">
    <property type="entry name" value="NITRATE_NITRITE RESPONSE REGULATOR PROTEIN NARP"/>
    <property type="match status" value="1"/>
</dbReference>
<evidence type="ECO:0000256" key="3">
    <source>
        <dbReference type="ARBA" id="ARBA00023163"/>
    </source>
</evidence>
<dbReference type="PROSITE" id="PS00622">
    <property type="entry name" value="HTH_LUXR_1"/>
    <property type="match status" value="1"/>
</dbReference>
<dbReference type="InterPro" id="IPR027417">
    <property type="entry name" value="P-loop_NTPase"/>
</dbReference>
<evidence type="ECO:0000256" key="2">
    <source>
        <dbReference type="ARBA" id="ARBA00023125"/>
    </source>
</evidence>
<dbReference type="InterPro" id="IPR036388">
    <property type="entry name" value="WH-like_DNA-bd_sf"/>
</dbReference>
<evidence type="ECO:0000256" key="4">
    <source>
        <dbReference type="SAM" id="MobiDB-lite"/>
    </source>
</evidence>
<gene>
    <name evidence="6" type="ORF">CLV40_105109</name>
</gene>
<dbReference type="SUPFAM" id="SSF52540">
    <property type="entry name" value="P-loop containing nucleoside triphosphate hydrolases"/>
    <property type="match status" value="1"/>
</dbReference>
<keyword evidence="3" id="KW-0804">Transcription</keyword>
<dbReference type="Pfam" id="PF00196">
    <property type="entry name" value="GerE"/>
    <property type="match status" value="1"/>
</dbReference>
<dbReference type="Gene3D" id="1.25.40.10">
    <property type="entry name" value="Tetratricopeptide repeat domain"/>
    <property type="match status" value="1"/>
</dbReference>
<dbReference type="AlphaFoldDB" id="A0A2S6GT66"/>
<comment type="caution">
    <text evidence="6">The sequence shown here is derived from an EMBL/GenBank/DDBJ whole genome shotgun (WGS) entry which is preliminary data.</text>
</comment>
<evidence type="ECO:0000259" key="5">
    <source>
        <dbReference type="PROSITE" id="PS50043"/>
    </source>
</evidence>
<dbReference type="GO" id="GO:0003677">
    <property type="term" value="F:DNA binding"/>
    <property type="evidence" value="ECO:0007669"/>
    <property type="project" value="UniProtKB-KW"/>
</dbReference>
<name>A0A2S6GT66_9PSEU</name>
<keyword evidence="7" id="KW-1185">Reference proteome</keyword>
<dbReference type="SUPFAM" id="SSF46894">
    <property type="entry name" value="C-terminal effector domain of the bipartite response regulators"/>
    <property type="match status" value="1"/>
</dbReference>
<evidence type="ECO:0000313" key="6">
    <source>
        <dbReference type="EMBL" id="PPK68386.1"/>
    </source>
</evidence>
<dbReference type="Gene3D" id="1.10.10.10">
    <property type="entry name" value="Winged helix-like DNA-binding domain superfamily/Winged helix DNA-binding domain"/>
    <property type="match status" value="1"/>
</dbReference>
<evidence type="ECO:0000256" key="1">
    <source>
        <dbReference type="ARBA" id="ARBA00023015"/>
    </source>
</evidence>
<keyword evidence="1" id="KW-0805">Transcription regulation</keyword>
<accession>A0A2S6GT66</accession>
<dbReference type="InterPro" id="IPR011990">
    <property type="entry name" value="TPR-like_helical_dom_sf"/>
</dbReference>
<dbReference type="SMART" id="SM00421">
    <property type="entry name" value="HTH_LUXR"/>
    <property type="match status" value="1"/>
</dbReference>
<dbReference type="GO" id="GO:0006355">
    <property type="term" value="P:regulation of DNA-templated transcription"/>
    <property type="evidence" value="ECO:0007669"/>
    <property type="project" value="InterPro"/>
</dbReference>
<dbReference type="RefSeq" id="WP_104478873.1">
    <property type="nucleotide sequence ID" value="NZ_CP154825.1"/>
</dbReference>
<organism evidence="6 7">
    <name type="scientific">Actinokineospora auranticolor</name>
    <dbReference type="NCBI Taxonomy" id="155976"/>
    <lineage>
        <taxon>Bacteria</taxon>
        <taxon>Bacillati</taxon>
        <taxon>Actinomycetota</taxon>
        <taxon>Actinomycetes</taxon>
        <taxon>Pseudonocardiales</taxon>
        <taxon>Pseudonocardiaceae</taxon>
        <taxon>Actinokineospora</taxon>
    </lineage>
</organism>
<dbReference type="PANTHER" id="PTHR43214">
    <property type="entry name" value="TWO-COMPONENT RESPONSE REGULATOR"/>
    <property type="match status" value="1"/>
</dbReference>
<dbReference type="OrthoDB" id="4500249at2"/>
<feature type="compositionally biased region" description="Low complexity" evidence="4">
    <location>
        <begin position="478"/>
        <end position="489"/>
    </location>
</feature>
<dbReference type="EMBL" id="PTIX01000005">
    <property type="protein sequence ID" value="PPK68386.1"/>
    <property type="molecule type" value="Genomic_DNA"/>
</dbReference>
<dbReference type="InterPro" id="IPR016032">
    <property type="entry name" value="Sig_transdc_resp-reg_C-effctor"/>
</dbReference>